<evidence type="ECO:0000259" key="1">
    <source>
        <dbReference type="Pfam" id="PF01636"/>
    </source>
</evidence>
<dbReference type="EMBL" id="VIKS01000001">
    <property type="protein sequence ID" value="TQV89591.1"/>
    <property type="molecule type" value="Genomic_DNA"/>
</dbReference>
<evidence type="ECO:0000313" key="2">
    <source>
        <dbReference type="EMBL" id="TQV89591.1"/>
    </source>
</evidence>
<accession>A0A545UJF3</accession>
<dbReference type="OrthoDB" id="9797603at2"/>
<dbReference type="InterPro" id="IPR002575">
    <property type="entry name" value="Aminoglycoside_PTrfase"/>
</dbReference>
<dbReference type="Gene3D" id="3.30.200.20">
    <property type="entry name" value="Phosphorylase Kinase, domain 1"/>
    <property type="match status" value="1"/>
</dbReference>
<organism evidence="2 3">
    <name type="scientific">Aliikangiella coralliicola</name>
    <dbReference type="NCBI Taxonomy" id="2592383"/>
    <lineage>
        <taxon>Bacteria</taxon>
        <taxon>Pseudomonadati</taxon>
        <taxon>Pseudomonadota</taxon>
        <taxon>Gammaproteobacteria</taxon>
        <taxon>Oceanospirillales</taxon>
        <taxon>Pleioneaceae</taxon>
        <taxon>Aliikangiella</taxon>
    </lineage>
</organism>
<dbReference type="SUPFAM" id="SSF56112">
    <property type="entry name" value="Protein kinase-like (PK-like)"/>
    <property type="match status" value="1"/>
</dbReference>
<keyword evidence="3" id="KW-1185">Reference proteome</keyword>
<dbReference type="RefSeq" id="WP_142891655.1">
    <property type="nucleotide sequence ID" value="NZ_ML660160.1"/>
</dbReference>
<dbReference type="PANTHER" id="PTHR21310">
    <property type="entry name" value="AMINOGLYCOSIDE PHOSPHOTRANSFERASE-RELATED-RELATED"/>
    <property type="match status" value="1"/>
</dbReference>
<dbReference type="PANTHER" id="PTHR21310:SF15">
    <property type="entry name" value="AMINOGLYCOSIDE PHOSPHOTRANSFERASE DOMAIN-CONTAINING PROTEIN"/>
    <property type="match status" value="1"/>
</dbReference>
<name>A0A545UJF3_9GAMM</name>
<dbReference type="InterPro" id="IPR051678">
    <property type="entry name" value="AGP_Transferase"/>
</dbReference>
<comment type="caution">
    <text evidence="2">The sequence shown here is derived from an EMBL/GenBank/DDBJ whole genome shotgun (WGS) entry which is preliminary data.</text>
</comment>
<dbReference type="Proteomes" id="UP000315439">
    <property type="component" value="Unassembled WGS sequence"/>
</dbReference>
<sequence>MEDYINRIQSIFSDPIETCNVIQTGWSNIIIEVNNQWIFRFVRDKSSSQFNVERDFLSRFYTVSPISIPNIASYGEDYILYRRIGGERLSPQIYQSMNEPTRRDLFRKLASFLSSLHSVDFEHPELVNFPYGGSNFWNELWPIVEAHLSRRTRATAKAFFSEMEEQIHATNFENKITHSDLGSNNILFDNHNNNLSGIIDFSDLALTDPAVDFAGFYRIFGHSFVEQLLKFYQPIIEENFWSRIQYHANRKLFFVAYYATHYGFEKHVPSLVNSIEERFSSAESRA</sequence>
<feature type="domain" description="Aminoglycoside phosphotransferase" evidence="1">
    <location>
        <begin position="20"/>
        <end position="232"/>
    </location>
</feature>
<protein>
    <submittedName>
        <fullName evidence="2">Aminoglycoside phosphotransferase family protein</fullName>
    </submittedName>
</protein>
<keyword evidence="2" id="KW-0808">Transferase</keyword>
<dbReference type="GO" id="GO:0016740">
    <property type="term" value="F:transferase activity"/>
    <property type="evidence" value="ECO:0007669"/>
    <property type="project" value="UniProtKB-KW"/>
</dbReference>
<dbReference type="Pfam" id="PF01636">
    <property type="entry name" value="APH"/>
    <property type="match status" value="1"/>
</dbReference>
<dbReference type="AlphaFoldDB" id="A0A545UJF3"/>
<gene>
    <name evidence="2" type="ORF">FLL46_01530</name>
</gene>
<proteinExistence type="predicted"/>
<dbReference type="Gene3D" id="3.90.1200.10">
    <property type="match status" value="1"/>
</dbReference>
<reference evidence="2 3" key="1">
    <citation type="submission" date="2019-07" db="EMBL/GenBank/DDBJ databases">
        <title>Draft genome for Aliikangiella sp. M105.</title>
        <authorList>
            <person name="Wang G."/>
        </authorList>
    </citation>
    <scope>NUCLEOTIDE SEQUENCE [LARGE SCALE GENOMIC DNA]</scope>
    <source>
        <strain evidence="2 3">M105</strain>
    </source>
</reference>
<dbReference type="InterPro" id="IPR011009">
    <property type="entry name" value="Kinase-like_dom_sf"/>
</dbReference>
<evidence type="ECO:0000313" key="3">
    <source>
        <dbReference type="Proteomes" id="UP000315439"/>
    </source>
</evidence>